<protein>
    <submittedName>
        <fullName evidence="8">G-protein alpha subunit-domain-containing protein</fullName>
    </submittedName>
</protein>
<dbReference type="SUPFAM" id="SSF52540">
    <property type="entry name" value="P-loop containing nucleoside triphosphate hydrolases"/>
    <property type="match status" value="1"/>
</dbReference>
<sequence length="637" mass="71036">METITVTRLSDMLGNTATSLQALCNGASDAPHLDVSTVLRLATKLTAIQTNLAHIRRFMSTSNNPEKTPRVPCEQLYVDLDLCATSGRVLVDSLDAVVLAINTGAVQAEHESDWESVKGGQNNKLHTHNPTSGFYPYFDRLDAGFEIVLRAVSFTRWSDQQALLGSTSSRKILHELEQDRLDFTSAKPSGDTNPSSSPGRCSSPQSWSSRLGLGRGLSTLNFLLPAYARLFTGLLAGGGGGDQRPREDLLRQEKHQAVVRVSSWPLMKQLDRRVSDRAAREAARKRSAFIDKQIETDFYTRRKCSVLMWGSYESKMLLVQHFMAAGVPSGAAADLLTDASSAVRQIRRDALLEARRVVESVVRCRMNIGEDAMASAKRLLERMEEEDAVLDVEIARAVEELWLLPTLRAECVRAGRPEAHDNLVMDAVRRVAAPNYTPTTADYRRAIVDHKWEPIRGVFDIGSLSMSVLDHEKIRMRCCAARRMAVDNFFDNTTSLVFIVDLAKYDELLPFYYDTPGPQLEFTYLLDLFDGLINRSKSFPNASMILLFCNAGVFGEKIRRNTPLSRVFSDYRGRHGNVEDAIGYIVSRFTSLDTGRGKRIYPHVGELMDASTMSFLLEAVKDTMLNCSLREAGLFQG</sequence>
<reference evidence="8" key="1">
    <citation type="journal article" date="2023" name="Mol. Phylogenet. Evol.">
        <title>Genome-scale phylogeny and comparative genomics of the fungal order Sordariales.</title>
        <authorList>
            <person name="Hensen N."/>
            <person name="Bonometti L."/>
            <person name="Westerberg I."/>
            <person name="Brannstrom I.O."/>
            <person name="Guillou S."/>
            <person name="Cros-Aarteil S."/>
            <person name="Calhoun S."/>
            <person name="Haridas S."/>
            <person name="Kuo A."/>
            <person name="Mondo S."/>
            <person name="Pangilinan J."/>
            <person name="Riley R."/>
            <person name="LaButti K."/>
            <person name="Andreopoulos B."/>
            <person name="Lipzen A."/>
            <person name="Chen C."/>
            <person name="Yan M."/>
            <person name="Daum C."/>
            <person name="Ng V."/>
            <person name="Clum A."/>
            <person name="Steindorff A."/>
            <person name="Ohm R.A."/>
            <person name="Martin F."/>
            <person name="Silar P."/>
            <person name="Natvig D.O."/>
            <person name="Lalanne C."/>
            <person name="Gautier V."/>
            <person name="Ament-Velasquez S.L."/>
            <person name="Kruys A."/>
            <person name="Hutchinson M.I."/>
            <person name="Powell A.J."/>
            <person name="Barry K."/>
            <person name="Miller A.N."/>
            <person name="Grigoriev I.V."/>
            <person name="Debuchy R."/>
            <person name="Gladieux P."/>
            <person name="Hiltunen Thoren M."/>
            <person name="Johannesson H."/>
        </authorList>
    </citation>
    <scope>NUCLEOTIDE SEQUENCE</scope>
    <source>
        <strain evidence="8">SMH4131-1</strain>
    </source>
</reference>
<feature type="coiled-coil region" evidence="6">
    <location>
        <begin position="366"/>
        <end position="400"/>
    </location>
</feature>
<proteinExistence type="predicted"/>
<dbReference type="AlphaFoldDB" id="A0AAE0IFT8"/>
<keyword evidence="5" id="KW-0807">Transducer</keyword>
<dbReference type="EMBL" id="JAUEPO010000004">
    <property type="protein sequence ID" value="KAK3324403.1"/>
    <property type="molecule type" value="Genomic_DNA"/>
</dbReference>
<dbReference type="PANTHER" id="PTHR10218:SF369">
    <property type="entry name" value="GUANINE NUCLEOTIDE-BINDING PROTEIN ALPHA-2 SUBUNIT"/>
    <property type="match status" value="1"/>
</dbReference>
<evidence type="ECO:0000256" key="5">
    <source>
        <dbReference type="ARBA" id="ARBA00023224"/>
    </source>
</evidence>
<dbReference type="GO" id="GO:0005834">
    <property type="term" value="C:heterotrimeric G-protein complex"/>
    <property type="evidence" value="ECO:0007669"/>
    <property type="project" value="TreeGrafter"/>
</dbReference>
<evidence type="ECO:0000313" key="9">
    <source>
        <dbReference type="Proteomes" id="UP001286456"/>
    </source>
</evidence>
<dbReference type="GO" id="GO:0005737">
    <property type="term" value="C:cytoplasm"/>
    <property type="evidence" value="ECO:0007669"/>
    <property type="project" value="TreeGrafter"/>
</dbReference>
<accession>A0AAE0IFT8</accession>
<dbReference type="InterPro" id="IPR011025">
    <property type="entry name" value="GproteinA_insert"/>
</dbReference>
<dbReference type="GO" id="GO:0001664">
    <property type="term" value="F:G protein-coupled receptor binding"/>
    <property type="evidence" value="ECO:0007669"/>
    <property type="project" value="TreeGrafter"/>
</dbReference>
<dbReference type="GO" id="GO:0005525">
    <property type="term" value="F:GTP binding"/>
    <property type="evidence" value="ECO:0007669"/>
    <property type="project" value="UniProtKB-KW"/>
</dbReference>
<keyword evidence="4" id="KW-0342">GTP-binding</keyword>
<dbReference type="FunFam" id="3.40.50.300:FF:000692">
    <property type="entry name" value="Guanine nucleotide-binding protein subunit alpha"/>
    <property type="match status" value="1"/>
</dbReference>
<dbReference type="Gene3D" id="1.10.400.10">
    <property type="entry name" value="GI Alpha 1, domain 2-like"/>
    <property type="match status" value="1"/>
</dbReference>
<keyword evidence="9" id="KW-1185">Reference proteome</keyword>
<dbReference type="Proteomes" id="UP001286456">
    <property type="component" value="Unassembled WGS sequence"/>
</dbReference>
<dbReference type="GO" id="GO:0046872">
    <property type="term" value="F:metal ion binding"/>
    <property type="evidence" value="ECO:0007669"/>
    <property type="project" value="UniProtKB-KW"/>
</dbReference>
<dbReference type="Gene3D" id="3.40.50.300">
    <property type="entry name" value="P-loop containing nucleotide triphosphate hydrolases"/>
    <property type="match status" value="1"/>
</dbReference>
<dbReference type="GO" id="GO:0031683">
    <property type="term" value="F:G-protein beta/gamma-subunit complex binding"/>
    <property type="evidence" value="ECO:0007669"/>
    <property type="project" value="InterPro"/>
</dbReference>
<evidence type="ECO:0000256" key="2">
    <source>
        <dbReference type="ARBA" id="ARBA00022741"/>
    </source>
</evidence>
<evidence type="ECO:0000256" key="1">
    <source>
        <dbReference type="ARBA" id="ARBA00022723"/>
    </source>
</evidence>
<keyword evidence="2" id="KW-0547">Nucleotide-binding</keyword>
<dbReference type="SMART" id="SM00275">
    <property type="entry name" value="G_alpha"/>
    <property type="match status" value="1"/>
</dbReference>
<feature type="compositionally biased region" description="Low complexity" evidence="7">
    <location>
        <begin position="194"/>
        <end position="207"/>
    </location>
</feature>
<dbReference type="GO" id="GO:0007189">
    <property type="term" value="P:adenylate cyclase-activating G protein-coupled receptor signaling pathway"/>
    <property type="evidence" value="ECO:0007669"/>
    <property type="project" value="TreeGrafter"/>
</dbReference>
<evidence type="ECO:0000313" key="8">
    <source>
        <dbReference type="EMBL" id="KAK3324403.1"/>
    </source>
</evidence>
<comment type="caution">
    <text evidence="8">The sequence shown here is derived from an EMBL/GenBank/DDBJ whole genome shotgun (WGS) entry which is preliminary data.</text>
</comment>
<keyword evidence="6" id="KW-0175">Coiled coil</keyword>
<keyword evidence="1" id="KW-0479">Metal-binding</keyword>
<dbReference type="Pfam" id="PF00503">
    <property type="entry name" value="G-alpha"/>
    <property type="match status" value="1"/>
</dbReference>
<gene>
    <name evidence="8" type="ORF">B0T19DRAFT_443818</name>
</gene>
<evidence type="ECO:0000256" key="7">
    <source>
        <dbReference type="SAM" id="MobiDB-lite"/>
    </source>
</evidence>
<evidence type="ECO:0000256" key="3">
    <source>
        <dbReference type="ARBA" id="ARBA00022842"/>
    </source>
</evidence>
<evidence type="ECO:0000256" key="4">
    <source>
        <dbReference type="ARBA" id="ARBA00023134"/>
    </source>
</evidence>
<name>A0AAE0IFT8_9PEZI</name>
<organism evidence="8 9">
    <name type="scientific">Cercophora scortea</name>
    <dbReference type="NCBI Taxonomy" id="314031"/>
    <lineage>
        <taxon>Eukaryota</taxon>
        <taxon>Fungi</taxon>
        <taxon>Dikarya</taxon>
        <taxon>Ascomycota</taxon>
        <taxon>Pezizomycotina</taxon>
        <taxon>Sordariomycetes</taxon>
        <taxon>Sordariomycetidae</taxon>
        <taxon>Sordariales</taxon>
        <taxon>Lasiosphaeriaceae</taxon>
        <taxon>Cercophora</taxon>
    </lineage>
</organism>
<dbReference type="InterPro" id="IPR001019">
    <property type="entry name" value="Gprotein_alpha_su"/>
</dbReference>
<keyword evidence="3" id="KW-0460">Magnesium</keyword>
<dbReference type="GO" id="GO:0003924">
    <property type="term" value="F:GTPase activity"/>
    <property type="evidence" value="ECO:0007669"/>
    <property type="project" value="InterPro"/>
</dbReference>
<evidence type="ECO:0000256" key="6">
    <source>
        <dbReference type="SAM" id="Coils"/>
    </source>
</evidence>
<dbReference type="PANTHER" id="PTHR10218">
    <property type="entry name" value="GTP-BINDING PROTEIN ALPHA SUBUNIT"/>
    <property type="match status" value="1"/>
</dbReference>
<dbReference type="PROSITE" id="PS51882">
    <property type="entry name" value="G_ALPHA"/>
    <property type="match status" value="1"/>
</dbReference>
<dbReference type="InterPro" id="IPR027417">
    <property type="entry name" value="P-loop_NTPase"/>
</dbReference>
<reference evidence="8" key="2">
    <citation type="submission" date="2023-06" db="EMBL/GenBank/DDBJ databases">
        <authorList>
            <consortium name="Lawrence Berkeley National Laboratory"/>
            <person name="Haridas S."/>
            <person name="Hensen N."/>
            <person name="Bonometti L."/>
            <person name="Westerberg I."/>
            <person name="Brannstrom I.O."/>
            <person name="Guillou S."/>
            <person name="Cros-Aarteil S."/>
            <person name="Calhoun S."/>
            <person name="Kuo A."/>
            <person name="Mondo S."/>
            <person name="Pangilinan J."/>
            <person name="Riley R."/>
            <person name="Labutti K."/>
            <person name="Andreopoulos B."/>
            <person name="Lipzen A."/>
            <person name="Chen C."/>
            <person name="Yanf M."/>
            <person name="Daum C."/>
            <person name="Ng V."/>
            <person name="Clum A."/>
            <person name="Steindorff A."/>
            <person name="Ohm R."/>
            <person name="Martin F."/>
            <person name="Silar P."/>
            <person name="Natvig D."/>
            <person name="Lalanne C."/>
            <person name="Gautier V."/>
            <person name="Ament-Velasquez S.L."/>
            <person name="Kruys A."/>
            <person name="Hutchinson M.I."/>
            <person name="Powell A.J."/>
            <person name="Barry K."/>
            <person name="Miller A.N."/>
            <person name="Grigoriev I.V."/>
            <person name="Debuchy R."/>
            <person name="Gladieux P."/>
            <person name="Thoren M.H."/>
            <person name="Johannesson H."/>
        </authorList>
    </citation>
    <scope>NUCLEOTIDE SEQUENCE</scope>
    <source>
        <strain evidence="8">SMH4131-1</strain>
    </source>
</reference>
<feature type="region of interest" description="Disordered" evidence="7">
    <location>
        <begin position="183"/>
        <end position="207"/>
    </location>
</feature>